<sequence length="84" mass="8964">MAPRSPRVRALLGVRFHTTDGRPASRVAAASALPIAPKPRKVVRLVMNCPLLSLGGLAGVPSGHSVRTFLSGKYLLFCSILTRK</sequence>
<evidence type="ECO:0000313" key="2">
    <source>
        <dbReference type="Proteomes" id="UP000234331"/>
    </source>
</evidence>
<dbReference type="EMBL" id="FZMO01000112">
    <property type="protein sequence ID" value="SNQ47690.1"/>
    <property type="molecule type" value="Genomic_DNA"/>
</dbReference>
<reference evidence="1 2" key="1">
    <citation type="submission" date="2017-06" db="EMBL/GenBank/DDBJ databases">
        <authorList>
            <person name="Kim H.J."/>
            <person name="Triplett B.A."/>
        </authorList>
    </citation>
    <scope>NUCLEOTIDE SEQUENCE [LARGE SCALE GENOMIC DNA]</scope>
    <source>
        <strain evidence="1">FRACA_ARgP5</strain>
    </source>
</reference>
<dbReference type="Proteomes" id="UP000234331">
    <property type="component" value="Unassembled WGS sequence"/>
</dbReference>
<keyword evidence="2" id="KW-1185">Reference proteome</keyword>
<gene>
    <name evidence="1" type="ORF">FRACA_20086</name>
</gene>
<evidence type="ECO:0000313" key="1">
    <source>
        <dbReference type="EMBL" id="SNQ47690.1"/>
    </source>
</evidence>
<dbReference type="AlphaFoldDB" id="A0A2I2KPV8"/>
<organism evidence="1 2">
    <name type="scientific">Frankia canadensis</name>
    <dbReference type="NCBI Taxonomy" id="1836972"/>
    <lineage>
        <taxon>Bacteria</taxon>
        <taxon>Bacillati</taxon>
        <taxon>Actinomycetota</taxon>
        <taxon>Actinomycetes</taxon>
        <taxon>Frankiales</taxon>
        <taxon>Frankiaceae</taxon>
        <taxon>Frankia</taxon>
    </lineage>
</organism>
<protein>
    <submittedName>
        <fullName evidence="1">Uncharacterized protein</fullName>
    </submittedName>
</protein>
<accession>A0A2I2KPV8</accession>
<proteinExistence type="predicted"/>
<name>A0A2I2KPV8_9ACTN</name>